<keyword evidence="4" id="KW-0067">ATP-binding</keyword>
<name>A0ABY4ISP7_9MICO</name>
<dbReference type="RefSeq" id="WP_247956227.1">
    <property type="nucleotide sequence ID" value="NZ_CP078077.1"/>
</dbReference>
<protein>
    <submittedName>
        <fullName evidence="4">ABC transporter ATP-binding protein</fullName>
    </submittedName>
</protein>
<evidence type="ECO:0000256" key="1">
    <source>
        <dbReference type="SAM" id="MobiDB-lite"/>
    </source>
</evidence>
<organism evidence="4 5">
    <name type="scientific">Microbacterium galbinum</name>
    <dbReference type="NCBI Taxonomy" id="2851646"/>
    <lineage>
        <taxon>Bacteria</taxon>
        <taxon>Bacillati</taxon>
        <taxon>Actinomycetota</taxon>
        <taxon>Actinomycetes</taxon>
        <taxon>Micrococcales</taxon>
        <taxon>Microbacteriaceae</taxon>
        <taxon>Microbacterium</taxon>
    </lineage>
</organism>
<dbReference type="Pfam" id="PF20693">
    <property type="entry name" value="YobI-ATPase"/>
    <property type="match status" value="1"/>
</dbReference>
<dbReference type="SUPFAM" id="SSF52540">
    <property type="entry name" value="P-loop containing nucleoside triphosphate hydrolases"/>
    <property type="match status" value="1"/>
</dbReference>
<evidence type="ECO:0000259" key="3">
    <source>
        <dbReference type="Pfam" id="PF20693"/>
    </source>
</evidence>
<feature type="region of interest" description="Disordered" evidence="1">
    <location>
        <begin position="1"/>
        <end position="27"/>
    </location>
</feature>
<dbReference type="GO" id="GO:0005524">
    <property type="term" value="F:ATP binding"/>
    <property type="evidence" value="ECO:0007669"/>
    <property type="project" value="UniProtKB-KW"/>
</dbReference>
<dbReference type="InterPro" id="IPR027417">
    <property type="entry name" value="P-loop_NTPase"/>
</dbReference>
<proteinExistence type="predicted"/>
<dbReference type="EMBL" id="CP078077">
    <property type="protein sequence ID" value="UPL15708.1"/>
    <property type="molecule type" value="Genomic_DNA"/>
</dbReference>
<keyword evidence="4" id="KW-0547">Nucleotide-binding</keyword>
<dbReference type="CDD" id="cd00267">
    <property type="entry name" value="ABC_ATPase"/>
    <property type="match status" value="1"/>
</dbReference>
<evidence type="ECO:0000313" key="5">
    <source>
        <dbReference type="Proteomes" id="UP000831963"/>
    </source>
</evidence>
<keyword evidence="2" id="KW-0472">Membrane</keyword>
<evidence type="ECO:0000256" key="2">
    <source>
        <dbReference type="SAM" id="Phobius"/>
    </source>
</evidence>
<sequence>MKNAHTAIDRAASIQESNAAVENETSREEVPERKIKLRTLAPEYKGDHHSLYVRHLEQAIEERKNRNIALTGRYGAGKSSVLDAFEKKHEAETVRISINTLGPDEDDEDLTNRIQKELVKQLVYRLKPGQVRRSRFARPKPLTKWTALWQALGVAAVALSLLWLLGVRPSADWPGAQANVFVQLGLGLLFFSLVVLVVWAVRWLIGDKFVSEVSTAGTKIALSDGPTTYFDSFLDEIVAFFDAVEPEFVIFEDLDRFDDPQIFDSLRELNTLVNASAHWKSKEHPLRFIYAIKDSLFEQLGSDAALKDDTRDEQSSEASVRTPTVVGTVPKPDLAAEAVRRANRTKFFEMVIPMVPFLSHRNARDHLSDALTALGFPKDYVSRPLLDLVARHTTDMRLMINICNEFAVFVERLLWSENPAPGMTADHLFALVVYKNFHMADFENIAQRTSTLDDLEQHHRDEVRALIEGLQKQRRTTVQLEAHRARRTETASALGQRLQDMKAAFPNPYSNYPVSFVTGGKTFAFDAIQGVDFWAQVASSRAITVNHTHAGAASMDGEQIDRLFPELNSVARWRTPDADRLTRMSEQSDDDIAILRGADFVELAAYGKVPEGRTPFAQWIHDDLESELARDLVRKGFITRNFAEYSAIFYGNFVGVDVAYFYNHSVQPNEMYLDFKFKTENAVSNLLEQVPSDFTSTVSALNIDVVDHLLQHQPVLAKEAVAYIVSHEASKDVQTFLESHFNMPDAQHEKLVELLAEDPWHEVFEYLADHHAIPDLETRLRLFNAALLHAQAVDSYDIGEAAMDFLDQYHPRMTAITAEHSPVRIARVLEILESAEIVVPDLSRLSKPLREHVVARQMYEISVPNLKQALEIETAPTLDEVRKNEHVWEHCRSRIDDYLKAVQGDETIECIVQSESVLVDVINEQHESWTDDQLWVVIEGSSDAVKIAELQQTPEPVWPMLVGSHHVLPSAVNVVDYAKEHGVDEQLAGFLSPDDAEPIELLDLDEIEDDERGELVIKLLNASEHLTAEDRVALACQVSPADGFDLGSVTPSPDQLLARGLAAGLFEDDLPTFSHFAPGGWEATSEAFEVSQKVASFMSPTILQGYVAEFLTSPNSSKRLKRIVVICLQQYVPNDDARALRAAGEFARTESLKLPLDEVRRIARVAKAVGAVMRQLVLSAKDISADDVVEVVSMLGAPYTKLADGPGAKFDYPSGVPSLDTVFKHLETAGRIKVTKKLFGSGRTVEVLV</sequence>
<feature type="transmembrane region" description="Helical" evidence="2">
    <location>
        <begin position="180"/>
        <end position="201"/>
    </location>
</feature>
<keyword evidence="5" id="KW-1185">Reference proteome</keyword>
<feature type="domain" description="YobI-like P-loop NTPase" evidence="3">
    <location>
        <begin position="52"/>
        <end position="452"/>
    </location>
</feature>
<dbReference type="InterPro" id="IPR048428">
    <property type="entry name" value="YobI-NTPase"/>
</dbReference>
<dbReference type="Proteomes" id="UP000831963">
    <property type="component" value="Chromosome"/>
</dbReference>
<evidence type="ECO:0000313" key="4">
    <source>
        <dbReference type="EMBL" id="UPL15708.1"/>
    </source>
</evidence>
<keyword evidence="2" id="KW-0812">Transmembrane</keyword>
<keyword evidence="2" id="KW-1133">Transmembrane helix</keyword>
<accession>A0ABY4ISP7</accession>
<feature type="transmembrane region" description="Helical" evidence="2">
    <location>
        <begin position="142"/>
        <end position="165"/>
    </location>
</feature>
<reference evidence="4 5" key="1">
    <citation type="submission" date="2021-06" db="EMBL/GenBank/DDBJ databases">
        <title>Genome-based taxonomic framework of Microbacterium strains isolated from marine environment, the description of four new species and reclassification of four preexisting species.</title>
        <authorList>
            <person name="Lee S.D."/>
            <person name="Kim S.-M."/>
            <person name="Byeon Y.-S."/>
            <person name="Yang H.L."/>
            <person name="Kim I.S."/>
        </authorList>
    </citation>
    <scope>NUCLEOTIDE SEQUENCE [LARGE SCALE GENOMIC DNA]</scope>
    <source>
        <strain evidence="4 5">SSW1-36</strain>
    </source>
</reference>
<gene>
    <name evidence="4" type="ORF">KV396_15000</name>
</gene>